<dbReference type="NCBIfam" id="TIGR02532">
    <property type="entry name" value="IV_pilin_GFxxxE"/>
    <property type="match status" value="1"/>
</dbReference>
<name>A0A1M7R497_9BURK</name>
<reference evidence="3" key="1">
    <citation type="submission" date="2016-11" db="EMBL/GenBank/DDBJ databases">
        <authorList>
            <person name="Varghese N."/>
            <person name="Submissions S."/>
        </authorList>
    </citation>
    <scope>NUCLEOTIDE SEQUENCE [LARGE SCALE GENOMIC DNA]</scope>
    <source>
        <strain evidence="3">Sac-22</strain>
    </source>
</reference>
<keyword evidence="1" id="KW-0812">Transmembrane</keyword>
<keyword evidence="1" id="KW-1133">Transmembrane helix</keyword>
<gene>
    <name evidence="2" type="ORF">SAMN05192549_11070</name>
</gene>
<keyword evidence="1" id="KW-0472">Membrane</keyword>
<accession>A0A1M7R497</accession>
<keyword evidence="3" id="KW-1185">Reference proteome</keyword>
<protein>
    <submittedName>
        <fullName evidence="2">MSHA biogenesis protein MshO</fullName>
    </submittedName>
</protein>
<dbReference type="AlphaFoldDB" id="A0A1M7R497"/>
<dbReference type="RefSeq" id="WP_072787393.1">
    <property type="nucleotide sequence ID" value="NZ_FRCX01000010.1"/>
</dbReference>
<dbReference type="Gene3D" id="3.30.700.10">
    <property type="entry name" value="Glycoprotein, Type 4 Pilin"/>
    <property type="match status" value="1"/>
</dbReference>
<evidence type="ECO:0000256" key="1">
    <source>
        <dbReference type="SAM" id="Phobius"/>
    </source>
</evidence>
<dbReference type="PROSITE" id="PS00409">
    <property type="entry name" value="PROKAR_NTER_METHYL"/>
    <property type="match status" value="1"/>
</dbReference>
<evidence type="ECO:0000313" key="3">
    <source>
        <dbReference type="Proteomes" id="UP000184339"/>
    </source>
</evidence>
<dbReference type="STRING" id="551987.SAMN05192549_11070"/>
<organism evidence="2 3">
    <name type="scientific">Duganella sacchari</name>
    <dbReference type="NCBI Taxonomy" id="551987"/>
    <lineage>
        <taxon>Bacteria</taxon>
        <taxon>Pseudomonadati</taxon>
        <taxon>Pseudomonadota</taxon>
        <taxon>Betaproteobacteria</taxon>
        <taxon>Burkholderiales</taxon>
        <taxon>Oxalobacteraceae</taxon>
        <taxon>Telluria group</taxon>
        <taxon>Duganella</taxon>
    </lineage>
</organism>
<evidence type="ECO:0000313" key="2">
    <source>
        <dbReference type="EMBL" id="SHN39804.1"/>
    </source>
</evidence>
<dbReference type="Pfam" id="PF07963">
    <property type="entry name" value="N_methyl"/>
    <property type="match status" value="1"/>
</dbReference>
<dbReference type="OrthoDB" id="9788802at2"/>
<sequence>MSLPSAARQHGFTLIETIVVMMITAILAGIMVLFIRRPVQNYVDNAARADMADVAEIALRRMTRELRGALPNSVRWAVIGNTSYIEFIPTKSGARYLASDDGADPSLYHALDFSAATARTNFDVVGPMPASPYAIAAGDQIVIYNLGSGFAGADAYAGGNRVALTAVNGKTLTMAGNPYATAGTPNSSPGKRFAVVGTPVTFACTNDTATGKGTLLRYWGYGWNAAQIAPAGGSNALMADNVYACLFSVTAVANQQTALIGLSIALARYNADMGAPETVTLTHQIHVSNIP</sequence>
<feature type="transmembrane region" description="Helical" evidence="1">
    <location>
        <begin position="12"/>
        <end position="35"/>
    </location>
</feature>
<dbReference type="InterPro" id="IPR012902">
    <property type="entry name" value="N_methyl_site"/>
</dbReference>
<dbReference type="EMBL" id="FRCX01000010">
    <property type="protein sequence ID" value="SHN39804.1"/>
    <property type="molecule type" value="Genomic_DNA"/>
</dbReference>
<dbReference type="Proteomes" id="UP000184339">
    <property type="component" value="Unassembled WGS sequence"/>
</dbReference>
<proteinExistence type="predicted"/>